<dbReference type="AlphaFoldDB" id="A0A0H5PYD8"/>
<reference evidence="1" key="1">
    <citation type="submission" date="2015-06" db="EMBL/GenBank/DDBJ databases">
        <authorList>
            <person name="Joergensen T."/>
        </authorList>
    </citation>
    <scope>NUCLEOTIDE SEQUENCE</scope>
    <source>
        <strain evidence="1">RGRH0341</strain>
    </source>
</reference>
<dbReference type="EMBL" id="LN853008">
    <property type="protein sequence ID" value="CRY94736.1"/>
    <property type="molecule type" value="Genomic_DNA"/>
</dbReference>
<organism evidence="1">
    <name type="scientific">uncultured prokaryote</name>
    <dbReference type="NCBI Taxonomy" id="198431"/>
    <lineage>
        <taxon>unclassified sequences</taxon>
        <taxon>environmental samples</taxon>
    </lineage>
</organism>
<protein>
    <submittedName>
        <fullName evidence="1">Uncharacterized protein</fullName>
    </submittedName>
</protein>
<name>A0A0H5PYD8_9ZZZZ</name>
<evidence type="ECO:0000313" key="1">
    <source>
        <dbReference type="EMBL" id="CRY94736.1"/>
    </source>
</evidence>
<reference evidence="1" key="2">
    <citation type="submission" date="2015-07" db="EMBL/GenBank/DDBJ databases">
        <title>Plasmids, circular viruses and viroids from rat gut.</title>
        <authorList>
            <person name="Jorgensen T.J."/>
            <person name="Hansen M.A."/>
            <person name="Xu Z."/>
            <person name="Tabak M.A."/>
            <person name="Sorensen S.J."/>
            <person name="Hansen L.H."/>
        </authorList>
    </citation>
    <scope>NUCLEOTIDE SEQUENCE</scope>
    <source>
        <strain evidence="1">RGRH0341</strain>
    </source>
</reference>
<accession>A0A0H5PYD8</accession>
<sequence>MALVIPPGYGSAQFVFNGPVGTQPFVTTIGLDLAAAGGDYVEVANNVKTWYAEAFQTVTTNALVLDHVTLRVGQDGPGGSVDSDSPPIVMQSTATFAPIAMAVILRKVTNDLGRRGRGRMFLPGTCNEAGIDADGTLNSSLRQDMIDASATFLSALFTPSFGPPTPPVVLHSDGSTPSVLTNAAVSDTVGWIRGRIR</sequence>
<proteinExistence type="predicted"/>